<evidence type="ECO:0000256" key="5">
    <source>
        <dbReference type="ARBA" id="ARBA00023136"/>
    </source>
</evidence>
<evidence type="ECO:0000256" key="1">
    <source>
        <dbReference type="ARBA" id="ARBA00004651"/>
    </source>
</evidence>
<sequence>MLALDAAAYAGPWRYRHPGEKALLAVGLLGCALLLPAWPGGALTGLTAAAVLLGPAGLPPRVLLRAVRAPLLFIGTGCLPMLVAVSGPGSVRWAPEGLATAAATAGRAGAALLCLLLFAATTPLADVLPRLHRLGVPVAVTEVAALIYRMLFLLLDSARAVRQAQAARLGYRTWAAAHRSLAGQAGAVFVRAFDRARRMEEGLALRGYTGSLAVVTEARRPSAAFVAGTVLLLAGVVLAAHLLPTATALLTDLPPVADR</sequence>
<evidence type="ECO:0000256" key="4">
    <source>
        <dbReference type="ARBA" id="ARBA00022989"/>
    </source>
</evidence>
<dbReference type="PANTHER" id="PTHR43723:SF1">
    <property type="entry name" value="COBALT TRANSPORT PROTEIN CBIQ"/>
    <property type="match status" value="1"/>
</dbReference>
<evidence type="ECO:0000256" key="2">
    <source>
        <dbReference type="ARBA" id="ARBA00022475"/>
    </source>
</evidence>
<feature type="transmembrane region" description="Helical" evidence="6">
    <location>
        <begin position="134"/>
        <end position="155"/>
    </location>
</feature>
<evidence type="ECO:0000256" key="6">
    <source>
        <dbReference type="SAM" id="Phobius"/>
    </source>
</evidence>
<dbReference type="AlphaFoldDB" id="A0A136PN21"/>
<comment type="caution">
    <text evidence="7">The sequence shown here is derived from an EMBL/GenBank/DDBJ whole genome shotgun (WGS) entry which is preliminary data.</text>
</comment>
<dbReference type="EMBL" id="LRQV01000095">
    <property type="protein sequence ID" value="KXK59823.1"/>
    <property type="molecule type" value="Genomic_DNA"/>
</dbReference>
<reference evidence="7 8" key="1">
    <citation type="submission" date="2016-01" db="EMBL/GenBank/DDBJ databases">
        <title>Whole genome sequence and analysis of Micromonospora rosaria DSM 803, which can produce antibacterial substance rosamicin.</title>
        <authorList>
            <person name="Yang H."/>
            <person name="He X."/>
            <person name="Zhu D."/>
        </authorList>
    </citation>
    <scope>NUCLEOTIDE SEQUENCE [LARGE SCALE GENOMIC DNA]</scope>
    <source>
        <strain evidence="7 8">DSM 803</strain>
    </source>
</reference>
<feature type="transmembrane region" description="Helical" evidence="6">
    <location>
        <begin position="22"/>
        <end position="54"/>
    </location>
</feature>
<feature type="transmembrane region" description="Helical" evidence="6">
    <location>
        <begin position="223"/>
        <end position="243"/>
    </location>
</feature>
<dbReference type="RefSeq" id="WP_067369744.1">
    <property type="nucleotide sequence ID" value="NZ_JBIUBN010000026.1"/>
</dbReference>
<dbReference type="InterPro" id="IPR003339">
    <property type="entry name" value="ABC/ECF_trnsptr_transmembrane"/>
</dbReference>
<evidence type="ECO:0000313" key="7">
    <source>
        <dbReference type="EMBL" id="KXK59823.1"/>
    </source>
</evidence>
<keyword evidence="2" id="KW-1003">Cell membrane</keyword>
<feature type="transmembrane region" description="Helical" evidence="6">
    <location>
        <begin position="97"/>
        <end position="122"/>
    </location>
</feature>
<keyword evidence="8" id="KW-1185">Reference proteome</keyword>
<proteinExistence type="predicted"/>
<keyword evidence="4 6" id="KW-1133">Transmembrane helix</keyword>
<dbReference type="GO" id="GO:0043190">
    <property type="term" value="C:ATP-binding cassette (ABC) transporter complex"/>
    <property type="evidence" value="ECO:0007669"/>
    <property type="project" value="InterPro"/>
</dbReference>
<dbReference type="NCBIfam" id="TIGR02454">
    <property type="entry name" value="ECF_T_CbiQ"/>
    <property type="match status" value="1"/>
</dbReference>
<evidence type="ECO:0000256" key="3">
    <source>
        <dbReference type="ARBA" id="ARBA00022692"/>
    </source>
</evidence>
<feature type="transmembrane region" description="Helical" evidence="6">
    <location>
        <begin position="66"/>
        <end position="85"/>
    </location>
</feature>
<evidence type="ECO:0000313" key="8">
    <source>
        <dbReference type="Proteomes" id="UP000070620"/>
    </source>
</evidence>
<dbReference type="OrthoDB" id="4407546at2"/>
<dbReference type="Pfam" id="PF02361">
    <property type="entry name" value="CbiQ"/>
    <property type="match status" value="1"/>
</dbReference>
<organism evidence="7 8">
    <name type="scientific">Micromonospora rosaria</name>
    <dbReference type="NCBI Taxonomy" id="47874"/>
    <lineage>
        <taxon>Bacteria</taxon>
        <taxon>Bacillati</taxon>
        <taxon>Actinomycetota</taxon>
        <taxon>Actinomycetes</taxon>
        <taxon>Micromonosporales</taxon>
        <taxon>Micromonosporaceae</taxon>
        <taxon>Micromonospora</taxon>
    </lineage>
</organism>
<dbReference type="InterPro" id="IPR052770">
    <property type="entry name" value="Cobalt_transport_CbiQ"/>
</dbReference>
<dbReference type="Proteomes" id="UP000070620">
    <property type="component" value="Unassembled WGS sequence"/>
</dbReference>
<keyword evidence="5 6" id="KW-0472">Membrane</keyword>
<dbReference type="InterPro" id="IPR012809">
    <property type="entry name" value="ECF_CbiQ"/>
</dbReference>
<name>A0A136PN21_9ACTN</name>
<dbReference type="PANTHER" id="PTHR43723">
    <property type="entry name" value="COBALT TRANSPORT PROTEIN CBIQ"/>
    <property type="match status" value="1"/>
</dbReference>
<dbReference type="GO" id="GO:0006824">
    <property type="term" value="P:cobalt ion transport"/>
    <property type="evidence" value="ECO:0007669"/>
    <property type="project" value="InterPro"/>
</dbReference>
<comment type="subcellular location">
    <subcellularLocation>
        <location evidence="1">Cell membrane</location>
        <topology evidence="1">Multi-pass membrane protein</topology>
    </subcellularLocation>
</comment>
<keyword evidence="3 6" id="KW-0812">Transmembrane</keyword>
<gene>
    <name evidence="7" type="ORF">AWW66_22085</name>
</gene>
<dbReference type="CDD" id="cd16914">
    <property type="entry name" value="EcfT"/>
    <property type="match status" value="1"/>
</dbReference>
<protein>
    <submittedName>
        <fullName evidence="7">Cobalt ABC transporter permease</fullName>
    </submittedName>
</protein>
<accession>A0A136PN21</accession>